<dbReference type="SUPFAM" id="SSF52058">
    <property type="entry name" value="L domain-like"/>
    <property type="match status" value="1"/>
</dbReference>
<accession>A0AAE0AG59</accession>
<evidence type="ECO:0000313" key="2">
    <source>
        <dbReference type="Proteomes" id="UP001281410"/>
    </source>
</evidence>
<dbReference type="InterPro" id="IPR001611">
    <property type="entry name" value="Leu-rich_rpt"/>
</dbReference>
<dbReference type="InterPro" id="IPR032675">
    <property type="entry name" value="LRR_dom_sf"/>
</dbReference>
<reference evidence="1" key="1">
    <citation type="journal article" date="2023" name="Plant J.">
        <title>Genome sequences and population genomics provide insights into the demographic history, inbreeding, and mutation load of two 'living fossil' tree species of Dipteronia.</title>
        <authorList>
            <person name="Feng Y."/>
            <person name="Comes H.P."/>
            <person name="Chen J."/>
            <person name="Zhu S."/>
            <person name="Lu R."/>
            <person name="Zhang X."/>
            <person name="Li P."/>
            <person name="Qiu J."/>
            <person name="Olsen K.M."/>
            <person name="Qiu Y."/>
        </authorList>
    </citation>
    <scope>NUCLEOTIDE SEQUENCE</scope>
    <source>
        <strain evidence="1">NBL</strain>
    </source>
</reference>
<keyword evidence="2" id="KW-1185">Reference proteome</keyword>
<proteinExistence type="predicted"/>
<gene>
    <name evidence="1" type="ORF">Dsin_017767</name>
</gene>
<dbReference type="Proteomes" id="UP001281410">
    <property type="component" value="Unassembled WGS sequence"/>
</dbReference>
<dbReference type="AlphaFoldDB" id="A0AAE0AG59"/>
<dbReference type="Gene3D" id="3.80.10.10">
    <property type="entry name" value="Ribonuclease Inhibitor"/>
    <property type="match status" value="1"/>
</dbReference>
<evidence type="ECO:0000313" key="1">
    <source>
        <dbReference type="EMBL" id="KAK3213061.1"/>
    </source>
</evidence>
<dbReference type="Pfam" id="PF00560">
    <property type="entry name" value="LRR_1"/>
    <property type="match status" value="2"/>
</dbReference>
<protein>
    <submittedName>
        <fullName evidence="1">Uncharacterized protein</fullName>
    </submittedName>
</protein>
<organism evidence="1 2">
    <name type="scientific">Dipteronia sinensis</name>
    <dbReference type="NCBI Taxonomy" id="43782"/>
    <lineage>
        <taxon>Eukaryota</taxon>
        <taxon>Viridiplantae</taxon>
        <taxon>Streptophyta</taxon>
        <taxon>Embryophyta</taxon>
        <taxon>Tracheophyta</taxon>
        <taxon>Spermatophyta</taxon>
        <taxon>Magnoliopsida</taxon>
        <taxon>eudicotyledons</taxon>
        <taxon>Gunneridae</taxon>
        <taxon>Pentapetalae</taxon>
        <taxon>rosids</taxon>
        <taxon>malvids</taxon>
        <taxon>Sapindales</taxon>
        <taxon>Sapindaceae</taxon>
        <taxon>Hippocastanoideae</taxon>
        <taxon>Acereae</taxon>
        <taxon>Dipteronia</taxon>
    </lineage>
</organism>
<dbReference type="EMBL" id="JANJYJ010000005">
    <property type="protein sequence ID" value="KAK3213061.1"/>
    <property type="molecule type" value="Genomic_DNA"/>
</dbReference>
<name>A0AAE0AG59_9ROSI</name>
<comment type="caution">
    <text evidence="1">The sequence shown here is derived from an EMBL/GenBank/DDBJ whole genome shotgun (WGS) entry which is preliminary data.</text>
</comment>
<sequence>MLAINNLSNLKNLKDLNLDGTNLNISILQNIGLLTSLESLSLEDCNLEGTLPDQGGLCELKHLQELDLSANHLKVLIYM</sequence>